<keyword evidence="3" id="KW-0131">Cell cycle</keyword>
<dbReference type="InterPro" id="IPR013922">
    <property type="entry name" value="Cyclin_PHO80-like"/>
</dbReference>
<organism evidence="4">
    <name type="scientific">Araucaria cunninghamii</name>
    <name type="common">Hoop pine</name>
    <name type="synonym">Moreton Bay pine</name>
    <dbReference type="NCBI Taxonomy" id="56994"/>
    <lineage>
        <taxon>Eukaryota</taxon>
        <taxon>Viridiplantae</taxon>
        <taxon>Streptophyta</taxon>
        <taxon>Embryophyta</taxon>
        <taxon>Tracheophyta</taxon>
        <taxon>Spermatophyta</taxon>
        <taxon>Pinopsida</taxon>
        <taxon>Pinidae</taxon>
        <taxon>Conifers II</taxon>
        <taxon>Araucariales</taxon>
        <taxon>Araucariaceae</taxon>
        <taxon>Araucaria</taxon>
    </lineage>
</organism>
<dbReference type="Gene3D" id="1.10.472.10">
    <property type="entry name" value="Cyclin-like"/>
    <property type="match status" value="1"/>
</dbReference>
<evidence type="ECO:0000256" key="1">
    <source>
        <dbReference type="ARBA" id="ARBA00007215"/>
    </source>
</evidence>
<evidence type="ECO:0000256" key="2">
    <source>
        <dbReference type="ARBA" id="ARBA00022618"/>
    </source>
</evidence>
<sequence length="238" mass="26916">MREVAYSLLEQPSGGVSGVPRVVSVISSILQRLVTHNDIAGAAEDPQKLTVFHGLRAPSIGVDKYLERIFKYGNCSPSCFVVAYAYIDRFIAHYSAVSLTSLNVHRLLITSIMVAAKFMEDAYYNNAYYAKVGGISTVEMNRLELEFLFRVGFRLQVTVSAFENYCLHLQREMVLSHGFQVERPIIQYVWNFGANPNPNLNPNPNTLQDNKKLAQQQHDPQQHMQRVTKALWQSYAGV</sequence>
<dbReference type="CDD" id="cd20604">
    <property type="entry name" value="CYCLIN_AtCycU-like"/>
    <property type="match status" value="1"/>
</dbReference>
<reference evidence="4" key="1">
    <citation type="submission" date="2015-03" db="EMBL/GenBank/DDBJ databases">
        <title>A transcriptome of Araucaria cunninghamii, an australian fine timber species.</title>
        <authorList>
            <person name="Jing Yi C.J.Y."/>
            <person name="Yin San L.Y.S."/>
            <person name="Abdul Karim S.S."/>
            <person name="Wan Azmi N.N."/>
            <person name="Hercus R.R."/>
            <person name="Croft L.L."/>
        </authorList>
    </citation>
    <scope>NUCLEOTIDE SEQUENCE</scope>
    <source>
        <strain evidence="4">MI0301</strain>
        <tissue evidence="4">Leaf</tissue>
    </source>
</reference>
<evidence type="ECO:0000256" key="3">
    <source>
        <dbReference type="ARBA" id="ARBA00023306"/>
    </source>
</evidence>
<dbReference type="PANTHER" id="PTHR15615">
    <property type="match status" value="1"/>
</dbReference>
<comment type="similarity">
    <text evidence="1">Belongs to the cyclin family. Cyclin U/P subfamily.</text>
</comment>
<protein>
    <recommendedName>
        <fullName evidence="5">Cyclin</fullName>
    </recommendedName>
</protein>
<dbReference type="SUPFAM" id="SSF47954">
    <property type="entry name" value="Cyclin-like"/>
    <property type="match status" value="1"/>
</dbReference>
<dbReference type="GO" id="GO:0019901">
    <property type="term" value="F:protein kinase binding"/>
    <property type="evidence" value="ECO:0007669"/>
    <property type="project" value="InterPro"/>
</dbReference>
<dbReference type="Pfam" id="PF08613">
    <property type="entry name" value="Cyclin"/>
    <property type="match status" value="1"/>
</dbReference>
<name>A0A0D6R3S0_ARACU</name>
<dbReference type="InterPro" id="IPR036915">
    <property type="entry name" value="Cyclin-like_sf"/>
</dbReference>
<proteinExistence type="inferred from homology"/>
<dbReference type="EMBL" id="GCKF01024858">
    <property type="protein sequence ID" value="JAG98467.1"/>
    <property type="molecule type" value="Transcribed_RNA"/>
</dbReference>
<evidence type="ECO:0000313" key="4">
    <source>
        <dbReference type="EMBL" id="JAG98467.1"/>
    </source>
</evidence>
<evidence type="ECO:0008006" key="5">
    <source>
        <dbReference type="Google" id="ProtNLM"/>
    </source>
</evidence>
<keyword evidence="2" id="KW-0132">Cell division</keyword>
<accession>A0A0D6R3S0</accession>
<dbReference type="GO" id="GO:0051301">
    <property type="term" value="P:cell division"/>
    <property type="evidence" value="ECO:0007669"/>
    <property type="project" value="UniProtKB-KW"/>
</dbReference>
<dbReference type="PANTHER" id="PTHR15615:SF108">
    <property type="entry name" value="PROTEIN CNPPD1"/>
    <property type="match status" value="1"/>
</dbReference>
<dbReference type="AlphaFoldDB" id="A0A0D6R3S0"/>